<dbReference type="Pfam" id="PF08334">
    <property type="entry name" value="T2SSG"/>
    <property type="match status" value="1"/>
</dbReference>
<feature type="domain" description="Type II secretion system protein GspG C-terminal" evidence="1">
    <location>
        <begin position="37"/>
        <end position="117"/>
    </location>
</feature>
<evidence type="ECO:0000259" key="1">
    <source>
        <dbReference type="Pfam" id="PF08334"/>
    </source>
</evidence>
<dbReference type="Proteomes" id="UP000557872">
    <property type="component" value="Unassembled WGS sequence"/>
</dbReference>
<evidence type="ECO:0000313" key="2">
    <source>
        <dbReference type="EMBL" id="NWK57729.1"/>
    </source>
</evidence>
<organism evidence="2 3">
    <name type="scientific">Oceaniferula marina</name>
    <dbReference type="NCBI Taxonomy" id="2748318"/>
    <lineage>
        <taxon>Bacteria</taxon>
        <taxon>Pseudomonadati</taxon>
        <taxon>Verrucomicrobiota</taxon>
        <taxon>Verrucomicrobiia</taxon>
        <taxon>Verrucomicrobiales</taxon>
        <taxon>Verrucomicrobiaceae</taxon>
        <taxon>Oceaniferula</taxon>
    </lineage>
</organism>
<accession>A0A851GKR4</accession>
<reference evidence="2 3" key="1">
    <citation type="submission" date="2020-07" db="EMBL/GenBank/DDBJ databases">
        <title>Roseicoccus Jingziensis gen. nov., sp. nov., isolated from coastal seawater.</title>
        <authorList>
            <person name="Feng X."/>
        </authorList>
    </citation>
    <scope>NUCLEOTIDE SEQUENCE [LARGE SCALE GENOMIC DNA]</scope>
    <source>
        <strain evidence="2 3">N1E253</strain>
    </source>
</reference>
<protein>
    <submittedName>
        <fullName evidence="2">Type II secretion system protein GspG</fullName>
    </submittedName>
</protein>
<dbReference type="EMBL" id="JACBAZ010000026">
    <property type="protein sequence ID" value="NWK57729.1"/>
    <property type="molecule type" value="Genomic_DNA"/>
</dbReference>
<keyword evidence="3" id="KW-1185">Reference proteome</keyword>
<proteinExistence type="predicted"/>
<dbReference type="RefSeq" id="WP_178935138.1">
    <property type="nucleotide sequence ID" value="NZ_JACBAZ010000026.1"/>
</dbReference>
<evidence type="ECO:0000313" key="3">
    <source>
        <dbReference type="Proteomes" id="UP000557872"/>
    </source>
</evidence>
<gene>
    <name evidence="2" type="ORF">HW115_19075</name>
</gene>
<dbReference type="SUPFAM" id="SSF54523">
    <property type="entry name" value="Pili subunits"/>
    <property type="match status" value="1"/>
</dbReference>
<dbReference type="Gene3D" id="3.30.700.10">
    <property type="entry name" value="Glycoprotein, Type 4 Pilin"/>
    <property type="match status" value="1"/>
</dbReference>
<dbReference type="InterPro" id="IPR045584">
    <property type="entry name" value="Pilin-like"/>
</dbReference>
<dbReference type="InterPro" id="IPR013545">
    <property type="entry name" value="T2SS_protein-GspG_C"/>
</dbReference>
<name>A0A851GKR4_9BACT</name>
<dbReference type="AlphaFoldDB" id="A0A851GKR4"/>
<comment type="caution">
    <text evidence="2">The sequence shown here is derived from an EMBL/GenBank/DDBJ whole genome shotgun (WGS) entry which is preliminary data.</text>
</comment>
<sequence length="123" mass="13871">MKTALASLMVIILIALLSVLVIQKRNTVVHFVHVDGELNTVASALDSYRRATGDYPTTEQGLDALVNRPQREPVPSTWVQIFKEEPLDPWGRGFCYSYEENGYVLWSQGKDEACDSDDVYYSP</sequence>